<sequence length="113" mass="12450">MATRMEIQQRQAELLAAGEFINKGIAGFFQRVLNRMTEVYQIAVVRQNLPGPNWYFSQAALNSAMVSSLRGAARHWRWFFGKEGKCGRADFGCANGGVGYTAGGADVPLQYIS</sequence>
<dbReference type="EMBL" id="UGMS01000004">
    <property type="protein sequence ID" value="STW80375.1"/>
    <property type="molecule type" value="Genomic_DNA"/>
</dbReference>
<organism evidence="1 2">
    <name type="scientific">Klebsiella michiganensis</name>
    <dbReference type="NCBI Taxonomy" id="1134687"/>
    <lineage>
        <taxon>Bacteria</taxon>
        <taxon>Pseudomonadati</taxon>
        <taxon>Pseudomonadota</taxon>
        <taxon>Gammaproteobacteria</taxon>
        <taxon>Enterobacterales</taxon>
        <taxon>Enterobacteriaceae</taxon>
        <taxon>Klebsiella/Raoultella group</taxon>
        <taxon>Klebsiella</taxon>
    </lineage>
</organism>
<name>A0A7H4PPQ2_9ENTR</name>
<dbReference type="Proteomes" id="UP000254863">
    <property type="component" value="Unassembled WGS sequence"/>
</dbReference>
<reference evidence="1 2" key="1">
    <citation type="submission" date="2018-06" db="EMBL/GenBank/DDBJ databases">
        <authorList>
            <consortium name="Pathogen Informatics"/>
            <person name="Doyle S."/>
        </authorList>
    </citation>
    <scope>NUCLEOTIDE SEQUENCE [LARGE SCALE GENOMIC DNA]</scope>
    <source>
        <strain evidence="1 2">NCTC11685</strain>
    </source>
</reference>
<gene>
    <name evidence="1" type="ORF">NCTC11685_07733</name>
</gene>
<comment type="caution">
    <text evidence="1">The sequence shown here is derived from an EMBL/GenBank/DDBJ whole genome shotgun (WGS) entry which is preliminary data.</text>
</comment>
<accession>A0A7H4PPQ2</accession>
<protein>
    <submittedName>
        <fullName evidence="1">Uncharacterized protein</fullName>
    </submittedName>
</protein>
<evidence type="ECO:0000313" key="2">
    <source>
        <dbReference type="Proteomes" id="UP000254863"/>
    </source>
</evidence>
<evidence type="ECO:0000313" key="1">
    <source>
        <dbReference type="EMBL" id="STW80375.1"/>
    </source>
</evidence>
<dbReference type="AlphaFoldDB" id="A0A7H4PPQ2"/>
<proteinExistence type="predicted"/>